<evidence type="ECO:0000256" key="9">
    <source>
        <dbReference type="SAM" id="Coils"/>
    </source>
</evidence>
<dbReference type="WBParaSite" id="SPAL_0001703200.1">
    <property type="protein sequence ID" value="SPAL_0001703200.1"/>
    <property type="gene ID" value="SPAL_0001703200"/>
</dbReference>
<keyword evidence="6" id="KW-0238">DNA-binding</keyword>
<keyword evidence="7" id="KW-0508">mRNA splicing</keyword>
<dbReference type="SMART" id="SM00717">
    <property type="entry name" value="SANT"/>
    <property type="match status" value="2"/>
</dbReference>
<dbReference type="PANTHER" id="PTHR45885:SF1">
    <property type="entry name" value="CELL DIVISION CYCLE 5-LIKE PROTEIN"/>
    <property type="match status" value="1"/>
</dbReference>
<dbReference type="InterPro" id="IPR047240">
    <property type="entry name" value="SANT_CDC5L_II"/>
</dbReference>
<reference evidence="14" key="1">
    <citation type="submission" date="2017-02" db="UniProtKB">
        <authorList>
            <consortium name="WormBaseParasite"/>
        </authorList>
    </citation>
    <scope>IDENTIFICATION</scope>
</reference>
<feature type="domain" description="Myb-like" evidence="11">
    <location>
        <begin position="55"/>
        <end position="104"/>
    </location>
</feature>
<dbReference type="InterPro" id="IPR009057">
    <property type="entry name" value="Homeodomain-like_sf"/>
</dbReference>
<evidence type="ECO:0000256" key="10">
    <source>
        <dbReference type="SAM" id="MobiDB-lite"/>
    </source>
</evidence>
<name>A0A0N5CGQ6_STREA</name>
<dbReference type="InterPro" id="IPR017930">
    <property type="entry name" value="Myb_dom"/>
</dbReference>
<keyword evidence="5" id="KW-0677">Repeat</keyword>
<feature type="domain" description="Myb-like" evidence="11">
    <location>
        <begin position="3"/>
        <end position="54"/>
    </location>
</feature>
<feature type="region of interest" description="Disordered" evidence="10">
    <location>
        <begin position="249"/>
        <end position="276"/>
    </location>
</feature>
<dbReference type="PANTHER" id="PTHR45885">
    <property type="entry name" value="CELL DIVISION CYCLE 5-LIKE PROTEIN"/>
    <property type="match status" value="1"/>
</dbReference>
<evidence type="ECO:0000256" key="7">
    <source>
        <dbReference type="ARBA" id="ARBA00023187"/>
    </source>
</evidence>
<keyword evidence="3" id="KW-0507">mRNA processing</keyword>
<dbReference type="PROSITE" id="PS51294">
    <property type="entry name" value="HTH_MYB"/>
    <property type="match status" value="2"/>
</dbReference>
<sequence>MVKVIIKGGVWKNTEDEILKAAVMKYGKNQWSRIASLLHRKSAKQCKARWEEWLDPRIKKTEWSREEDEKLLHLAKIMPTQWRTIAPMVGRTAAQCLERYDELLDEAQRKAEGIEDDVEAKDAKKLKAGEIDPAPESRPARPDPIDMDEDELEMLSEARARLANTKGKKAKRKAREKQLSEARRLSALQRKRELRAAGIDVGDPNYKAKKKGDFIDYNAAIPFQIPVPAGFHDPEEDTFNKSECVNKYTSAEPVPDENKLRREDKKKLQKRKQEEMPETIFKRPDEIKRSKLILPTPQVTDKEIEEIVKLGKVNQMAKGMIDDSASSTLLHDYEESTRVTFNTRSVRTPAVHDDHISKEVETIIALQNTESTLKGGINTPLNDLNLKSALPEHQVPATPNVILQALAGTPIHNNVTGSVRVAQTPAGFTPGPTPFRDQLNLNKDGENLEGEDFDWKSAIASLPKPKNEFEIVLPDEDEVEDDVGGDVQMKDGEEDEEVANEKRRKFIEKKEKELLRRRSTVYQRGLAIPVKVNNALFKKPYDRSDYGKAMKLISKEMKNLVEWDVTNTPSNDIDTSITPEMIEEAKKLIDAEITEKPEYDEEMASAMDLCYSELVPYEGKLTRIANLNRKDQMDCLVKELDVIDGWLQKLGGGVSKIDKKLQVKMTGYFKVAEKLIKKIEEKRHERESVQLQIDAFSRLYQHELMSIKRRVGKLQTEVDSLLRRENELQKEYAQYV</sequence>
<evidence type="ECO:0000256" key="2">
    <source>
        <dbReference type="ARBA" id="ARBA00010506"/>
    </source>
</evidence>
<feature type="region of interest" description="Disordered" evidence="10">
    <location>
        <begin position="114"/>
        <end position="145"/>
    </location>
</feature>
<dbReference type="InterPro" id="IPR047242">
    <property type="entry name" value="CDC5L/Cef1"/>
</dbReference>
<dbReference type="GO" id="GO:0000977">
    <property type="term" value="F:RNA polymerase II transcription regulatory region sequence-specific DNA binding"/>
    <property type="evidence" value="ECO:0007669"/>
    <property type="project" value="TreeGrafter"/>
</dbReference>
<dbReference type="Pfam" id="PF11831">
    <property type="entry name" value="Myb_Cef"/>
    <property type="match status" value="1"/>
</dbReference>
<organism evidence="13 14">
    <name type="scientific">Strongyloides papillosus</name>
    <name type="common">Intestinal threadworm</name>
    <dbReference type="NCBI Taxonomy" id="174720"/>
    <lineage>
        <taxon>Eukaryota</taxon>
        <taxon>Metazoa</taxon>
        <taxon>Ecdysozoa</taxon>
        <taxon>Nematoda</taxon>
        <taxon>Chromadorea</taxon>
        <taxon>Rhabditida</taxon>
        <taxon>Tylenchina</taxon>
        <taxon>Panagrolaimomorpha</taxon>
        <taxon>Strongyloidoidea</taxon>
        <taxon>Strongyloididae</taxon>
        <taxon>Strongyloides</taxon>
    </lineage>
</organism>
<protein>
    <submittedName>
        <fullName evidence="14">Cell division cycle 5-like protein</fullName>
    </submittedName>
</protein>
<dbReference type="FunFam" id="1.10.10.60:FF:000021">
    <property type="entry name" value="CDC5 cell division cycle 5-like"/>
    <property type="match status" value="1"/>
</dbReference>
<proteinExistence type="inferred from homology"/>
<dbReference type="Proteomes" id="UP000046392">
    <property type="component" value="Unplaced"/>
</dbReference>
<dbReference type="GO" id="GO:0005681">
    <property type="term" value="C:spliceosomal complex"/>
    <property type="evidence" value="ECO:0007669"/>
    <property type="project" value="UniProtKB-KW"/>
</dbReference>
<dbReference type="GO" id="GO:0000398">
    <property type="term" value="P:mRNA splicing, via spliceosome"/>
    <property type="evidence" value="ECO:0007669"/>
    <property type="project" value="InterPro"/>
</dbReference>
<evidence type="ECO:0000313" key="14">
    <source>
        <dbReference type="WBParaSite" id="SPAL_0001703200.1"/>
    </source>
</evidence>
<feature type="compositionally biased region" description="Basic and acidic residues" evidence="10">
    <location>
        <begin position="256"/>
        <end position="276"/>
    </location>
</feature>
<feature type="compositionally biased region" description="Basic and acidic residues" evidence="10">
    <location>
        <begin position="120"/>
        <end position="130"/>
    </location>
</feature>
<dbReference type="InterPro" id="IPR001005">
    <property type="entry name" value="SANT/Myb"/>
</dbReference>
<comment type="similarity">
    <text evidence="2">Belongs to the CEF1 family.</text>
</comment>
<dbReference type="GO" id="GO:0000974">
    <property type="term" value="C:Prp19 complex"/>
    <property type="evidence" value="ECO:0007669"/>
    <property type="project" value="InterPro"/>
</dbReference>
<dbReference type="CDD" id="cd11659">
    <property type="entry name" value="SANT_CDC5_II"/>
    <property type="match status" value="1"/>
</dbReference>
<dbReference type="STRING" id="174720.A0A0N5CGQ6"/>
<feature type="coiled-coil region" evidence="9">
    <location>
        <begin position="672"/>
        <end position="731"/>
    </location>
</feature>
<evidence type="ECO:0000259" key="11">
    <source>
        <dbReference type="PROSITE" id="PS50090"/>
    </source>
</evidence>
<dbReference type="CDD" id="cd00167">
    <property type="entry name" value="SANT"/>
    <property type="match status" value="1"/>
</dbReference>
<dbReference type="AlphaFoldDB" id="A0A0N5CGQ6"/>
<dbReference type="Pfam" id="PF13921">
    <property type="entry name" value="Myb_DNA-bind_6"/>
    <property type="match status" value="1"/>
</dbReference>
<keyword evidence="13" id="KW-1185">Reference proteome</keyword>
<evidence type="ECO:0000256" key="6">
    <source>
        <dbReference type="ARBA" id="ARBA00023125"/>
    </source>
</evidence>
<keyword evidence="8" id="KW-0539">Nucleus</keyword>
<evidence type="ECO:0000256" key="4">
    <source>
        <dbReference type="ARBA" id="ARBA00022728"/>
    </source>
</evidence>
<accession>A0A0N5CGQ6</accession>
<feature type="domain" description="HTH myb-type" evidence="12">
    <location>
        <begin position="59"/>
        <end position="108"/>
    </location>
</feature>
<evidence type="ECO:0000256" key="1">
    <source>
        <dbReference type="ARBA" id="ARBA00004123"/>
    </source>
</evidence>
<evidence type="ECO:0000313" key="13">
    <source>
        <dbReference type="Proteomes" id="UP000046392"/>
    </source>
</evidence>
<evidence type="ECO:0000259" key="12">
    <source>
        <dbReference type="PROSITE" id="PS51294"/>
    </source>
</evidence>
<dbReference type="Gene3D" id="1.10.10.60">
    <property type="entry name" value="Homeodomain-like"/>
    <property type="match status" value="2"/>
</dbReference>
<evidence type="ECO:0000256" key="5">
    <source>
        <dbReference type="ARBA" id="ARBA00022737"/>
    </source>
</evidence>
<evidence type="ECO:0000256" key="8">
    <source>
        <dbReference type="ARBA" id="ARBA00023242"/>
    </source>
</evidence>
<comment type="subcellular location">
    <subcellularLocation>
        <location evidence="1">Nucleus</location>
    </subcellularLocation>
</comment>
<dbReference type="SUPFAM" id="SSF46689">
    <property type="entry name" value="Homeodomain-like"/>
    <property type="match status" value="1"/>
</dbReference>
<dbReference type="InterPro" id="IPR021786">
    <property type="entry name" value="Cdc5p/Cef1_C"/>
</dbReference>
<dbReference type="PROSITE" id="PS50090">
    <property type="entry name" value="MYB_LIKE"/>
    <property type="match status" value="2"/>
</dbReference>
<keyword evidence="4" id="KW-0747">Spliceosome</keyword>
<evidence type="ECO:0000256" key="3">
    <source>
        <dbReference type="ARBA" id="ARBA00022664"/>
    </source>
</evidence>
<dbReference type="GO" id="GO:0000981">
    <property type="term" value="F:DNA-binding transcription factor activity, RNA polymerase II-specific"/>
    <property type="evidence" value="ECO:0007669"/>
    <property type="project" value="TreeGrafter"/>
</dbReference>
<feature type="domain" description="HTH myb-type" evidence="12">
    <location>
        <begin position="3"/>
        <end position="58"/>
    </location>
</feature>
<keyword evidence="9" id="KW-0175">Coiled coil</keyword>